<feature type="region of interest" description="Disordered" evidence="1">
    <location>
        <begin position="273"/>
        <end position="335"/>
    </location>
</feature>
<organism evidence="2 3">
    <name type="scientific">Mycena rosella</name>
    <name type="common">Pink bonnet</name>
    <name type="synonym">Agaricus rosellus</name>
    <dbReference type="NCBI Taxonomy" id="1033263"/>
    <lineage>
        <taxon>Eukaryota</taxon>
        <taxon>Fungi</taxon>
        <taxon>Dikarya</taxon>
        <taxon>Basidiomycota</taxon>
        <taxon>Agaricomycotina</taxon>
        <taxon>Agaricomycetes</taxon>
        <taxon>Agaricomycetidae</taxon>
        <taxon>Agaricales</taxon>
        <taxon>Marasmiineae</taxon>
        <taxon>Mycenaceae</taxon>
        <taxon>Mycena</taxon>
    </lineage>
</organism>
<feature type="region of interest" description="Disordered" evidence="1">
    <location>
        <begin position="182"/>
        <end position="257"/>
    </location>
</feature>
<evidence type="ECO:0000256" key="1">
    <source>
        <dbReference type="SAM" id="MobiDB-lite"/>
    </source>
</evidence>
<feature type="compositionally biased region" description="Low complexity" evidence="1">
    <location>
        <begin position="40"/>
        <end position="58"/>
    </location>
</feature>
<evidence type="ECO:0000313" key="2">
    <source>
        <dbReference type="EMBL" id="KAJ7668063.1"/>
    </source>
</evidence>
<comment type="caution">
    <text evidence="2">The sequence shown here is derived from an EMBL/GenBank/DDBJ whole genome shotgun (WGS) entry which is preliminary data.</text>
</comment>
<feature type="region of interest" description="Disordered" evidence="1">
    <location>
        <begin position="111"/>
        <end position="135"/>
    </location>
</feature>
<gene>
    <name evidence="2" type="ORF">B0H17DRAFT_1088307</name>
</gene>
<feature type="compositionally biased region" description="Polar residues" evidence="1">
    <location>
        <begin position="201"/>
        <end position="216"/>
    </location>
</feature>
<reference evidence="2" key="1">
    <citation type="submission" date="2023-03" db="EMBL/GenBank/DDBJ databases">
        <title>Massive genome expansion in bonnet fungi (Mycena s.s.) driven by repeated elements and novel gene families across ecological guilds.</title>
        <authorList>
            <consortium name="Lawrence Berkeley National Laboratory"/>
            <person name="Harder C.B."/>
            <person name="Miyauchi S."/>
            <person name="Viragh M."/>
            <person name="Kuo A."/>
            <person name="Thoen E."/>
            <person name="Andreopoulos B."/>
            <person name="Lu D."/>
            <person name="Skrede I."/>
            <person name="Drula E."/>
            <person name="Henrissat B."/>
            <person name="Morin E."/>
            <person name="Kohler A."/>
            <person name="Barry K."/>
            <person name="LaButti K."/>
            <person name="Morin E."/>
            <person name="Salamov A."/>
            <person name="Lipzen A."/>
            <person name="Mereny Z."/>
            <person name="Hegedus B."/>
            <person name="Baldrian P."/>
            <person name="Stursova M."/>
            <person name="Weitz H."/>
            <person name="Taylor A."/>
            <person name="Grigoriev I.V."/>
            <person name="Nagy L.G."/>
            <person name="Martin F."/>
            <person name="Kauserud H."/>
        </authorList>
    </citation>
    <scope>NUCLEOTIDE SEQUENCE</scope>
    <source>
        <strain evidence="2">CBHHK067</strain>
    </source>
</reference>
<keyword evidence="3" id="KW-1185">Reference proteome</keyword>
<sequence length="335" mass="35754">MQSPHTIALPQTDRAHLIRSTRKLGAFLGETPLVDDSRSHSPTSSVSSVSSTESTASKRSGRIFAPALKRSSSIVDPHSNPNPKFNMNININARHERPTLYLHLAAPTSTASPISPTSPTFSPREPSFGPASTRRRKMAKLARTLGRDVPPALVFSNADAKAKAKYIPSPVVVPALLAALAPAHPSPRSPASPSSLASPTREATASAMSYQHSSLLSPRAASAMNMRRRNYDSEERDRAWSPASSSPSPRTPHYVRASPPWNAEFAQVSPTSLATPTCSSFRDASSSAARLRRDLTRGTRARPRTTRIEKNRAGAASGAAHAGWGTSSRGCGGLR</sequence>
<accession>A0AAD7CY75</accession>
<evidence type="ECO:0000313" key="3">
    <source>
        <dbReference type="Proteomes" id="UP001221757"/>
    </source>
</evidence>
<name>A0AAD7CY75_MYCRO</name>
<dbReference type="Proteomes" id="UP001221757">
    <property type="component" value="Unassembled WGS sequence"/>
</dbReference>
<dbReference type="EMBL" id="JARKIE010000198">
    <property type="protein sequence ID" value="KAJ7668063.1"/>
    <property type="molecule type" value="Genomic_DNA"/>
</dbReference>
<feature type="compositionally biased region" description="Low complexity" evidence="1">
    <location>
        <begin position="313"/>
        <end position="325"/>
    </location>
</feature>
<feature type="compositionally biased region" description="Low complexity" evidence="1">
    <location>
        <begin position="111"/>
        <end position="123"/>
    </location>
</feature>
<protein>
    <submittedName>
        <fullName evidence="2">Uncharacterized protein</fullName>
    </submittedName>
</protein>
<proteinExistence type="predicted"/>
<dbReference type="AlphaFoldDB" id="A0AAD7CY75"/>
<feature type="region of interest" description="Disordered" evidence="1">
    <location>
        <begin position="31"/>
        <end position="63"/>
    </location>
</feature>
<feature type="compositionally biased region" description="Low complexity" evidence="1">
    <location>
        <begin position="279"/>
        <end position="289"/>
    </location>
</feature>
<feature type="compositionally biased region" description="Basic and acidic residues" evidence="1">
    <location>
        <begin position="229"/>
        <end position="239"/>
    </location>
</feature>